<dbReference type="AlphaFoldDB" id="A0AB34JEF9"/>
<dbReference type="EMBL" id="JBGBPQ010000009">
    <property type="protein sequence ID" value="KAL1520176.1"/>
    <property type="molecule type" value="Genomic_DNA"/>
</dbReference>
<dbReference type="Proteomes" id="UP001515480">
    <property type="component" value="Unassembled WGS sequence"/>
</dbReference>
<proteinExistence type="predicted"/>
<sequence length="195" mass="21502">MPILKMMGSALGEEPAELEDPNVKKQHRHKTHALWKCFDLTVDKPSCKLSASSGSICGMVPSPSAGTSNYWSHLWDHHRMQWYELKRADGKLNAAGEAELSELRKMLEKAGTSFGQDHNKGGGHLKAVLSGSAKETADAARQIFFSLQAIPVDPSHPLIRILLALTEAAELSKWLSQLPRLIVLNICITRVHCSQ</sequence>
<accession>A0AB34JEF9</accession>
<comment type="caution">
    <text evidence="1">The sequence shown here is derived from an EMBL/GenBank/DDBJ whole genome shotgun (WGS) entry which is preliminary data.</text>
</comment>
<gene>
    <name evidence="1" type="ORF">AB1Y20_023646</name>
</gene>
<keyword evidence="2" id="KW-1185">Reference proteome</keyword>
<protein>
    <submittedName>
        <fullName evidence="1">Uncharacterized protein</fullName>
    </submittedName>
</protein>
<name>A0AB34JEF9_PRYPA</name>
<organism evidence="1 2">
    <name type="scientific">Prymnesium parvum</name>
    <name type="common">Toxic golden alga</name>
    <dbReference type="NCBI Taxonomy" id="97485"/>
    <lineage>
        <taxon>Eukaryota</taxon>
        <taxon>Haptista</taxon>
        <taxon>Haptophyta</taxon>
        <taxon>Prymnesiophyceae</taxon>
        <taxon>Prymnesiales</taxon>
        <taxon>Prymnesiaceae</taxon>
        <taxon>Prymnesium</taxon>
    </lineage>
</organism>
<evidence type="ECO:0000313" key="1">
    <source>
        <dbReference type="EMBL" id="KAL1520176.1"/>
    </source>
</evidence>
<evidence type="ECO:0000313" key="2">
    <source>
        <dbReference type="Proteomes" id="UP001515480"/>
    </source>
</evidence>
<reference evidence="1 2" key="1">
    <citation type="journal article" date="2024" name="Science">
        <title>Giant polyketide synthase enzymes in the biosynthesis of giant marine polyether toxins.</title>
        <authorList>
            <person name="Fallon T.R."/>
            <person name="Shende V.V."/>
            <person name="Wierzbicki I.H."/>
            <person name="Pendleton A.L."/>
            <person name="Watervoot N.F."/>
            <person name="Auber R.P."/>
            <person name="Gonzalez D.J."/>
            <person name="Wisecaver J.H."/>
            <person name="Moore B.S."/>
        </authorList>
    </citation>
    <scope>NUCLEOTIDE SEQUENCE [LARGE SCALE GENOMIC DNA]</scope>
    <source>
        <strain evidence="1 2">12B1</strain>
    </source>
</reference>